<keyword evidence="1" id="KW-0812">Transmembrane</keyword>
<dbReference type="EMBL" id="FWFW01000005">
    <property type="protein sequence ID" value="SLN42235.1"/>
    <property type="molecule type" value="Genomic_DNA"/>
</dbReference>
<proteinExistence type="predicted"/>
<feature type="transmembrane region" description="Helical" evidence="1">
    <location>
        <begin position="134"/>
        <end position="156"/>
    </location>
</feature>
<dbReference type="RefSeq" id="WP_085849135.1">
    <property type="nucleotide sequence ID" value="NZ_FNZV01000004.1"/>
</dbReference>
<dbReference type="InterPro" id="IPR022584">
    <property type="entry name" value="DUF2937"/>
</dbReference>
<evidence type="ECO:0000313" key="3">
    <source>
        <dbReference type="Proteomes" id="UP000193307"/>
    </source>
</evidence>
<keyword evidence="1" id="KW-0472">Membrane</keyword>
<dbReference type="Pfam" id="PF11157">
    <property type="entry name" value="DUF2937"/>
    <property type="match status" value="1"/>
</dbReference>
<protein>
    <recommendedName>
        <fullName evidence="4">DUF2937 domain-containing protein</fullName>
    </recommendedName>
</protein>
<evidence type="ECO:0008006" key="4">
    <source>
        <dbReference type="Google" id="ProtNLM"/>
    </source>
</evidence>
<dbReference type="STRING" id="658057.SAMN04488032_10477"/>
<keyword evidence="1" id="KW-1133">Transmembrane helix</keyword>
<organism evidence="2 3">
    <name type="scientific">Pacificibacter marinus</name>
    <dbReference type="NCBI Taxonomy" id="658057"/>
    <lineage>
        <taxon>Bacteria</taxon>
        <taxon>Pseudomonadati</taxon>
        <taxon>Pseudomonadota</taxon>
        <taxon>Alphaproteobacteria</taxon>
        <taxon>Rhodobacterales</taxon>
        <taxon>Roseobacteraceae</taxon>
        <taxon>Pacificibacter</taxon>
    </lineage>
</organism>
<accession>A0A1Y5SJE0</accession>
<name>A0A1Y5SJE0_9RHOB</name>
<gene>
    <name evidence="2" type="ORF">PAM7971_02000</name>
</gene>
<evidence type="ECO:0000256" key="1">
    <source>
        <dbReference type="SAM" id="Phobius"/>
    </source>
</evidence>
<dbReference type="AlphaFoldDB" id="A0A1Y5SJE0"/>
<evidence type="ECO:0000313" key="2">
    <source>
        <dbReference type="EMBL" id="SLN42235.1"/>
    </source>
</evidence>
<dbReference type="OrthoDB" id="193051at2"/>
<reference evidence="2 3" key="1">
    <citation type="submission" date="2017-03" db="EMBL/GenBank/DDBJ databases">
        <authorList>
            <person name="Afonso C.L."/>
            <person name="Miller P.J."/>
            <person name="Scott M.A."/>
            <person name="Spackman E."/>
            <person name="Goraichik I."/>
            <person name="Dimitrov K.M."/>
            <person name="Suarez D.L."/>
            <person name="Swayne D.E."/>
        </authorList>
    </citation>
    <scope>NUCLEOTIDE SEQUENCE [LARGE SCALE GENOMIC DNA]</scope>
    <source>
        <strain evidence="2 3">CECT 7971</strain>
    </source>
</reference>
<sequence length="166" mass="18286">MIIKTLTLVGGMFGAAIVSQFPEFTQQYMQRLGGQVDALSVVIGDFDNSANKADMTRVEALASMGGSVFMDNRRRDMRATIARHARLSGDLQRLSDASPLERISMPHRLRDVNLVSATYTDFQPALPLTVEGGISAAGGFLIGWGGIAAVLHFMLWPFRRRRPKFN</sequence>
<dbReference type="Proteomes" id="UP000193307">
    <property type="component" value="Unassembled WGS sequence"/>
</dbReference>
<keyword evidence="3" id="KW-1185">Reference proteome</keyword>